<comment type="caution">
    <text evidence="1">The sequence shown here is derived from an EMBL/GenBank/DDBJ whole genome shotgun (WGS) entry which is preliminary data.</text>
</comment>
<evidence type="ECO:0000313" key="1">
    <source>
        <dbReference type="EMBL" id="MEQ2711223.1"/>
    </source>
</evidence>
<reference evidence="1 2" key="1">
    <citation type="submission" date="2024-04" db="EMBL/GenBank/DDBJ databases">
        <title>Human intestinal bacterial collection.</title>
        <authorList>
            <person name="Pauvert C."/>
            <person name="Hitch T.C.A."/>
            <person name="Clavel T."/>
        </authorList>
    </citation>
    <scope>NUCLEOTIDE SEQUENCE [LARGE SCALE GENOMIC DNA]</scope>
    <source>
        <strain evidence="1 2">CLA-AA-H249</strain>
    </source>
</reference>
<accession>A0ABV1IVH3</accession>
<keyword evidence="2" id="KW-1185">Reference proteome</keyword>
<evidence type="ECO:0008006" key="3">
    <source>
        <dbReference type="Google" id="ProtNLM"/>
    </source>
</evidence>
<proteinExistence type="predicted"/>
<dbReference type="InterPro" id="IPR029035">
    <property type="entry name" value="DHS-like_NAD/FAD-binding_dom"/>
</dbReference>
<organism evidence="1 2">
    <name type="scientific">Anaerostipes amylophilus</name>
    <dbReference type="NCBI Taxonomy" id="2981779"/>
    <lineage>
        <taxon>Bacteria</taxon>
        <taxon>Bacillati</taxon>
        <taxon>Bacillota</taxon>
        <taxon>Clostridia</taxon>
        <taxon>Lachnospirales</taxon>
        <taxon>Lachnospiraceae</taxon>
        <taxon>Anaerostipes</taxon>
    </lineage>
</organism>
<protein>
    <recommendedName>
        <fullName evidence="3">Deacetylase sirtuin-type domain-containing protein</fullName>
    </recommendedName>
</protein>
<gene>
    <name evidence="1" type="ORF">AAAU51_08565</name>
</gene>
<name>A0ABV1IVH3_9FIRM</name>
<sequence>MWYDIERVKAGEISVSWFPLANKDKKDERNMLKDYKDQIQDADLVLVGIGRELRADRLIDFKKAITNEHYQNLIGKDDEDSKWMRTVYEREYLLSMKETDLFKELEEVLEGKEYFVVTSNDDGLLYHTHLKKDHVTAPCGNGDFFQCSGPCDEQLYPANLGLKDLIDYYEKTGKIEHLECPKCGKQLIFNVRTEETKSIYIEGAYLNSWASYTKWLQNTLNKKLFILELGEGFEVPSLFRWPFEKMAFYNEKATFVRVHHSLYQIGKEIKEKGIGIKMDSRDFLNIAHE</sequence>
<dbReference type="RefSeq" id="WP_022375235.1">
    <property type="nucleotide sequence ID" value="NZ_JBBNIN010000011.1"/>
</dbReference>
<dbReference type="Proteomes" id="UP001482154">
    <property type="component" value="Unassembled WGS sequence"/>
</dbReference>
<dbReference type="EMBL" id="JBBNIN010000011">
    <property type="protein sequence ID" value="MEQ2711223.1"/>
    <property type="molecule type" value="Genomic_DNA"/>
</dbReference>
<evidence type="ECO:0000313" key="2">
    <source>
        <dbReference type="Proteomes" id="UP001482154"/>
    </source>
</evidence>
<dbReference type="SUPFAM" id="SSF52467">
    <property type="entry name" value="DHS-like NAD/FAD-binding domain"/>
    <property type="match status" value="1"/>
</dbReference>